<name>M7X258_9BACT</name>
<accession>M7X258</accession>
<protein>
    <recommendedName>
        <fullName evidence="2">DUF4136 domain-containing protein</fullName>
    </recommendedName>
</protein>
<dbReference type="OrthoDB" id="677831at2"/>
<dbReference type="STRING" id="1239962.C943_02240"/>
<evidence type="ECO:0000256" key="1">
    <source>
        <dbReference type="SAM" id="SignalP"/>
    </source>
</evidence>
<reference evidence="3" key="1">
    <citation type="submission" date="2013-01" db="EMBL/GenBank/DDBJ databases">
        <title>Genome assembly of Mariniradius saccharolyticus AK6.</title>
        <authorList>
            <person name="Vaidya B."/>
            <person name="Khatri I."/>
            <person name="Tanuku N.R.S."/>
            <person name="Subramanian S."/>
            <person name="Pinnaka A."/>
        </authorList>
    </citation>
    <scope>NUCLEOTIDE SEQUENCE [LARGE SCALE GENOMIC DNA]</scope>
    <source>
        <strain evidence="3">AK6</strain>
    </source>
</reference>
<feature type="signal peptide" evidence="1">
    <location>
        <begin position="1"/>
        <end position="21"/>
    </location>
</feature>
<dbReference type="InterPro" id="IPR025411">
    <property type="entry name" value="DUF4136"/>
</dbReference>
<dbReference type="PROSITE" id="PS51257">
    <property type="entry name" value="PROKAR_LIPOPROTEIN"/>
    <property type="match status" value="1"/>
</dbReference>
<proteinExistence type="predicted"/>
<keyword evidence="1" id="KW-0732">Signal</keyword>
<organism evidence="3 4">
    <name type="scientific">Mariniradius saccharolyticus AK6</name>
    <dbReference type="NCBI Taxonomy" id="1239962"/>
    <lineage>
        <taxon>Bacteria</taxon>
        <taxon>Pseudomonadati</taxon>
        <taxon>Bacteroidota</taxon>
        <taxon>Cytophagia</taxon>
        <taxon>Cytophagales</taxon>
        <taxon>Cyclobacteriaceae</taxon>
        <taxon>Mariniradius</taxon>
    </lineage>
</organism>
<comment type="caution">
    <text evidence="3">The sequence shown here is derived from an EMBL/GenBank/DDBJ whole genome shotgun (WGS) entry which is preliminary data.</text>
</comment>
<evidence type="ECO:0000259" key="2">
    <source>
        <dbReference type="Pfam" id="PF13590"/>
    </source>
</evidence>
<dbReference type="EMBL" id="AMZY02000019">
    <property type="protein sequence ID" value="EMS31585.1"/>
    <property type="molecule type" value="Genomic_DNA"/>
</dbReference>
<dbReference type="RefSeq" id="WP_008630893.1">
    <property type="nucleotide sequence ID" value="NZ_AMZY02000019.1"/>
</dbReference>
<feature type="domain" description="DUF4136" evidence="2">
    <location>
        <begin position="34"/>
        <end position="209"/>
    </location>
</feature>
<evidence type="ECO:0000313" key="3">
    <source>
        <dbReference type="EMBL" id="EMS31585.1"/>
    </source>
</evidence>
<keyword evidence="4" id="KW-1185">Reference proteome</keyword>
<dbReference type="Gene3D" id="3.30.160.670">
    <property type="match status" value="1"/>
</dbReference>
<dbReference type="AlphaFoldDB" id="M7X258"/>
<dbReference type="Proteomes" id="UP000010953">
    <property type="component" value="Unassembled WGS sequence"/>
</dbReference>
<gene>
    <name evidence="3" type="ORF">C943_02240</name>
</gene>
<dbReference type="Pfam" id="PF13590">
    <property type="entry name" value="DUF4136"/>
    <property type="match status" value="1"/>
</dbReference>
<feature type="chain" id="PRO_5004087490" description="DUF4136 domain-containing protein" evidence="1">
    <location>
        <begin position="22"/>
        <end position="212"/>
    </location>
</feature>
<sequence length="212" mass="23555">MKLQLQRFFLGIGMTALLACAPELPQDSTSLDVVYTNYNPDYSFGQGRTFALPDNVVILSDVPPVQGQRPPFLEFATGRSIINAIRSNMIARGFTPVTQFDNPDYVILPSMTDQNELLFSYNWWFWDWWIPNLGTGLRWQYPGFQPAVVTSVSTGSILLQFVDMKTAGTGGQVEVNWVSVINGAITGSSSSNTDRAVIGVNQAFIQSPYIKR</sequence>
<dbReference type="InParanoid" id="M7X258"/>
<evidence type="ECO:0000313" key="4">
    <source>
        <dbReference type="Proteomes" id="UP000010953"/>
    </source>
</evidence>